<dbReference type="AlphaFoldDB" id="A0AA89B3V6"/>
<gene>
    <name evidence="1" type="ORF">RJ639_040268</name>
</gene>
<keyword evidence="2" id="KW-1185">Reference proteome</keyword>
<evidence type="ECO:0000313" key="2">
    <source>
        <dbReference type="Proteomes" id="UP001188597"/>
    </source>
</evidence>
<evidence type="ECO:0000313" key="1">
    <source>
        <dbReference type="EMBL" id="KAK3026790.1"/>
    </source>
</evidence>
<accession>A0AA89B3V6</accession>
<dbReference type="Proteomes" id="UP001188597">
    <property type="component" value="Unassembled WGS sequence"/>
</dbReference>
<dbReference type="GO" id="GO:1901135">
    <property type="term" value="P:carbohydrate derivative metabolic process"/>
    <property type="evidence" value="ECO:0007669"/>
    <property type="project" value="UniProtKB-ARBA"/>
</dbReference>
<proteinExistence type="predicted"/>
<dbReference type="PANTHER" id="PTHR48044">
    <property type="entry name" value="GLYCOSYLTRANSFERASE"/>
    <property type="match status" value="1"/>
</dbReference>
<dbReference type="EMBL" id="JAVXUP010000487">
    <property type="protein sequence ID" value="KAK3026790.1"/>
    <property type="molecule type" value="Genomic_DNA"/>
</dbReference>
<name>A0AA89B3V6_9ASTE</name>
<reference evidence="1" key="1">
    <citation type="submission" date="2022-12" db="EMBL/GenBank/DDBJ databases">
        <title>Draft genome assemblies for two species of Escallonia (Escalloniales).</title>
        <authorList>
            <person name="Chanderbali A."/>
            <person name="Dervinis C."/>
            <person name="Anghel I."/>
            <person name="Soltis D."/>
            <person name="Soltis P."/>
            <person name="Zapata F."/>
        </authorList>
    </citation>
    <scope>NUCLEOTIDE SEQUENCE</scope>
    <source>
        <strain evidence="1">UCBG64.0493</strain>
        <tissue evidence="1">Leaf</tissue>
    </source>
</reference>
<sequence>MLLTKVLRAGIAVRDWDCRDKLVPSSRIQEVVKTLMASKEGDKIREREVELGVEVRKSVNDGGISRMELDAFIAHITRDVYSPS</sequence>
<organism evidence="1 2">
    <name type="scientific">Escallonia herrerae</name>
    <dbReference type="NCBI Taxonomy" id="1293975"/>
    <lineage>
        <taxon>Eukaryota</taxon>
        <taxon>Viridiplantae</taxon>
        <taxon>Streptophyta</taxon>
        <taxon>Embryophyta</taxon>
        <taxon>Tracheophyta</taxon>
        <taxon>Spermatophyta</taxon>
        <taxon>Magnoliopsida</taxon>
        <taxon>eudicotyledons</taxon>
        <taxon>Gunneridae</taxon>
        <taxon>Pentapetalae</taxon>
        <taxon>asterids</taxon>
        <taxon>campanulids</taxon>
        <taxon>Escalloniales</taxon>
        <taxon>Escalloniaceae</taxon>
        <taxon>Escallonia</taxon>
    </lineage>
</organism>
<comment type="caution">
    <text evidence="1">The sequence shown here is derived from an EMBL/GenBank/DDBJ whole genome shotgun (WGS) entry which is preliminary data.</text>
</comment>
<dbReference type="GO" id="GO:0008194">
    <property type="term" value="F:UDP-glycosyltransferase activity"/>
    <property type="evidence" value="ECO:0007669"/>
    <property type="project" value="UniProtKB-ARBA"/>
</dbReference>
<protein>
    <submittedName>
        <fullName evidence="1">Uncharacterized protein</fullName>
    </submittedName>
</protein>
<dbReference type="PANTHER" id="PTHR48044:SF22">
    <property type="entry name" value="GLYCOSYLTRANSFERASE"/>
    <property type="match status" value="1"/>
</dbReference>
<dbReference type="SUPFAM" id="SSF53756">
    <property type="entry name" value="UDP-Glycosyltransferase/glycogen phosphorylase"/>
    <property type="match status" value="1"/>
</dbReference>